<keyword evidence="7" id="KW-0464">Manganese</keyword>
<dbReference type="Gene3D" id="3.60.21.10">
    <property type="match status" value="1"/>
</dbReference>
<comment type="catalytic activity">
    <reaction evidence="9">
        <text>O-phospho-L-threonyl-[protein] + H2O = L-threonyl-[protein] + phosphate</text>
        <dbReference type="Rhea" id="RHEA:47004"/>
        <dbReference type="Rhea" id="RHEA-COMP:11060"/>
        <dbReference type="Rhea" id="RHEA-COMP:11605"/>
        <dbReference type="ChEBI" id="CHEBI:15377"/>
        <dbReference type="ChEBI" id="CHEBI:30013"/>
        <dbReference type="ChEBI" id="CHEBI:43474"/>
        <dbReference type="ChEBI" id="CHEBI:61977"/>
        <dbReference type="EC" id="3.1.3.16"/>
    </reaction>
</comment>
<dbReference type="Gene3D" id="1.25.40.10">
    <property type="entry name" value="Tetratricopeptide repeat domain"/>
    <property type="match status" value="1"/>
</dbReference>
<dbReference type="InterPro" id="IPR013235">
    <property type="entry name" value="PPP_dom"/>
</dbReference>
<dbReference type="Pfam" id="PF08321">
    <property type="entry name" value="PPP5"/>
    <property type="match status" value="1"/>
</dbReference>
<evidence type="ECO:0000256" key="4">
    <source>
        <dbReference type="ARBA" id="ARBA00022737"/>
    </source>
</evidence>
<keyword evidence="6" id="KW-0904">Protein phosphatase</keyword>
<dbReference type="InterPro" id="IPR006186">
    <property type="entry name" value="Ser/Thr-sp_prot-phosphatase"/>
</dbReference>
<dbReference type="Pfam" id="PF13181">
    <property type="entry name" value="TPR_8"/>
    <property type="match status" value="1"/>
</dbReference>
<dbReference type="Pfam" id="PF00149">
    <property type="entry name" value="Metallophos"/>
    <property type="match status" value="1"/>
</dbReference>
<dbReference type="GO" id="GO:0004722">
    <property type="term" value="F:protein serine/threonine phosphatase activity"/>
    <property type="evidence" value="ECO:0007669"/>
    <property type="project" value="UniProtKB-EC"/>
</dbReference>
<comment type="cofactor">
    <cofactor evidence="1">
        <name>Mn(2+)</name>
        <dbReference type="ChEBI" id="CHEBI:29035"/>
    </cofactor>
</comment>
<keyword evidence="8" id="KW-0802">TPR repeat</keyword>
<dbReference type="InterPro" id="IPR004843">
    <property type="entry name" value="Calcineurin-like_PHP"/>
</dbReference>
<dbReference type="InterPro" id="IPR011990">
    <property type="entry name" value="TPR-like_helical_dom_sf"/>
</dbReference>
<evidence type="ECO:0000256" key="8">
    <source>
        <dbReference type="PROSITE-ProRule" id="PRU00339"/>
    </source>
</evidence>
<dbReference type="GO" id="GO:0046872">
    <property type="term" value="F:metal ion binding"/>
    <property type="evidence" value="ECO:0007669"/>
    <property type="project" value="UniProtKB-KW"/>
</dbReference>
<evidence type="ECO:0000256" key="9">
    <source>
        <dbReference type="RuleBase" id="RU004273"/>
    </source>
</evidence>
<feature type="domain" description="Serine/threonine specific protein phosphatases" evidence="11">
    <location>
        <begin position="443"/>
        <end position="448"/>
    </location>
</feature>
<proteinExistence type="inferred from homology"/>
<dbReference type="PROSITE" id="PS50005">
    <property type="entry name" value="TPR"/>
    <property type="match status" value="2"/>
</dbReference>
<evidence type="ECO:0000256" key="3">
    <source>
        <dbReference type="ARBA" id="ARBA00022723"/>
    </source>
</evidence>
<evidence type="ECO:0000256" key="2">
    <source>
        <dbReference type="ARBA" id="ARBA00008786"/>
    </source>
</evidence>
<organism evidence="12">
    <name type="scientific">Equus asinus asinus</name>
    <dbReference type="NCBI Taxonomy" id="83772"/>
    <lineage>
        <taxon>Eukaryota</taxon>
        <taxon>Metazoa</taxon>
        <taxon>Chordata</taxon>
        <taxon>Craniata</taxon>
        <taxon>Vertebrata</taxon>
        <taxon>Euteleostomi</taxon>
        <taxon>Mammalia</taxon>
        <taxon>Eutheria</taxon>
        <taxon>Laurasiatheria</taxon>
        <taxon>Perissodactyla</taxon>
        <taxon>Equidae</taxon>
        <taxon>Equus</taxon>
    </lineage>
</organism>
<name>A0A8C4L2R9_EQUAS</name>
<comment type="similarity">
    <text evidence="2">Belongs to the PPP phosphatase family. PP-5 (PP-T) subfamily.</text>
</comment>
<sequence length="649" mass="72778">MHAQTTHTPTPTPGLCICCPFRWERSSSILVVTFLGSLLMSLLRPHLLFCQALCVLLSLLWGRPELDDQGPQSRLTFAGSLVSSSTQGPVLFRPWGGRRRTLLKSWKEHCPAGVWGDGWVEVISARVGCLGQGRGQAEDISELSRGPQFPHLYMGRQGQYPAQGPCWAAAALPHTASSSSSSSAKDYENAIKFYSQAIELNPNNAIYYGNRSLAYLRTECYGYALADATRAIELDKKYIKGYYRRAASNMALGKFRAALRDYETVVKVKPHDKDAKMKYQECNKIVKQKAFERAIAGDEHKRSVVDSLDIESMTIEDEYSGPKLEDGRVTIAFMKELMQWYKDQKKLHRKCAYQILVQVKEVLSKLSTLVETTLKETEKITVCGDTHGQFYDLLNIFELNGLPSEANPYIFNGDFVDRGSFSVEVILTLFGFKLLYPDHFHLLRGNHETDNMNQIYGFEGEVRAKYTAQMYELFSEVFEWLPLAQCINGKVLIMHGGLFSEDGVTLDDIRKIERNRQPPDSGPMCDLLWSDPQPQVSLPGAMVAAVGCGPWAERVGGSGRRSEPPVSPERALGQQAGCELPVWARRHQGLPGGEPPGLHHPQPRGQGRGLRGGAWRPLCHRLLCPQLLVRPPSPPHPRLFPAHFFNFLW</sequence>
<evidence type="ECO:0000256" key="7">
    <source>
        <dbReference type="ARBA" id="ARBA00023211"/>
    </source>
</evidence>
<evidence type="ECO:0000256" key="10">
    <source>
        <dbReference type="SAM" id="MobiDB-lite"/>
    </source>
</evidence>
<dbReference type="AlphaFoldDB" id="A0A8C4L2R9"/>
<keyword evidence="5 9" id="KW-0378">Hydrolase</keyword>
<feature type="repeat" description="TPR" evidence="8">
    <location>
        <begin position="239"/>
        <end position="272"/>
    </location>
</feature>
<evidence type="ECO:0000259" key="11">
    <source>
        <dbReference type="PROSITE" id="PS00125"/>
    </source>
</evidence>
<evidence type="ECO:0000256" key="5">
    <source>
        <dbReference type="ARBA" id="ARBA00022801"/>
    </source>
</evidence>
<dbReference type="SUPFAM" id="SSF48452">
    <property type="entry name" value="TPR-like"/>
    <property type="match status" value="1"/>
</dbReference>
<dbReference type="PROSITE" id="PS00125">
    <property type="entry name" value="SER_THR_PHOSPHATASE"/>
    <property type="match status" value="1"/>
</dbReference>
<protein>
    <recommendedName>
        <fullName evidence="9">Serine/threonine-protein phosphatase</fullName>
        <ecNumber evidence="9">3.1.3.16</ecNumber>
    </recommendedName>
</protein>
<reference evidence="12" key="1">
    <citation type="submission" date="2023-03" db="UniProtKB">
        <authorList>
            <consortium name="Ensembl"/>
        </authorList>
    </citation>
    <scope>IDENTIFICATION</scope>
</reference>
<gene>
    <name evidence="12" type="primary">PPP5C</name>
</gene>
<dbReference type="InterPro" id="IPR019734">
    <property type="entry name" value="TPR_rpt"/>
</dbReference>
<feature type="region of interest" description="Disordered" evidence="10">
    <location>
        <begin position="586"/>
        <end position="611"/>
    </location>
</feature>
<dbReference type="InterPro" id="IPR051134">
    <property type="entry name" value="PPP_phosphatase"/>
</dbReference>
<dbReference type="InterPro" id="IPR029052">
    <property type="entry name" value="Metallo-depent_PP-like"/>
</dbReference>
<evidence type="ECO:0000256" key="1">
    <source>
        <dbReference type="ARBA" id="ARBA00001936"/>
    </source>
</evidence>
<keyword evidence="4" id="KW-0677">Repeat</keyword>
<dbReference type="PANTHER" id="PTHR45668:SF5">
    <property type="entry name" value="SERINE_THREONINE-PROTEIN PHOSPHATASE 5"/>
    <property type="match status" value="1"/>
</dbReference>
<keyword evidence="3" id="KW-0479">Metal-binding</keyword>
<dbReference type="Ensembl" id="ENSEAST00005005876.1">
    <property type="protein sequence ID" value="ENSEASP00005005373.1"/>
    <property type="gene ID" value="ENSEASG00005003995.1"/>
</dbReference>
<evidence type="ECO:0000313" key="12">
    <source>
        <dbReference type="Ensembl" id="ENSEASP00005005373.1"/>
    </source>
</evidence>
<evidence type="ECO:0000256" key="6">
    <source>
        <dbReference type="ARBA" id="ARBA00022912"/>
    </source>
</evidence>
<accession>A0A8C4L2R9</accession>
<dbReference type="SUPFAM" id="SSF56300">
    <property type="entry name" value="Metallo-dependent phosphatases"/>
    <property type="match status" value="1"/>
</dbReference>
<dbReference type="FunFam" id="1.25.40.10:FF:000055">
    <property type="entry name" value="Serine/threonine-protein phosphatase"/>
    <property type="match status" value="1"/>
</dbReference>
<dbReference type="PRINTS" id="PR00114">
    <property type="entry name" value="STPHPHTASE"/>
</dbReference>
<feature type="repeat" description="TPR" evidence="8">
    <location>
        <begin position="171"/>
        <end position="204"/>
    </location>
</feature>
<dbReference type="EC" id="3.1.3.16" evidence="9"/>
<dbReference type="SMART" id="SM00156">
    <property type="entry name" value="PP2Ac"/>
    <property type="match status" value="1"/>
</dbReference>
<dbReference type="PANTHER" id="PTHR45668">
    <property type="entry name" value="SERINE/THREONINE-PROTEIN PHOSPHATASE 5-RELATED"/>
    <property type="match status" value="1"/>
</dbReference>
<dbReference type="SMART" id="SM00028">
    <property type="entry name" value="TPR"/>
    <property type="match status" value="3"/>
</dbReference>